<evidence type="ECO:0000259" key="11">
    <source>
        <dbReference type="PROSITE" id="PS50089"/>
    </source>
</evidence>
<dbReference type="InterPro" id="IPR013083">
    <property type="entry name" value="Znf_RING/FYVE/PHD"/>
</dbReference>
<feature type="region of interest" description="Disordered" evidence="10">
    <location>
        <begin position="250"/>
        <end position="393"/>
    </location>
</feature>
<evidence type="ECO:0000256" key="7">
    <source>
        <dbReference type="ARBA" id="ARBA00023242"/>
    </source>
</evidence>
<evidence type="ECO:0000256" key="3">
    <source>
        <dbReference type="ARBA" id="ARBA00022771"/>
    </source>
</evidence>
<evidence type="ECO:0000256" key="8">
    <source>
        <dbReference type="PROSITE-ProRule" id="PRU00175"/>
    </source>
</evidence>
<feature type="compositionally biased region" description="Polar residues" evidence="10">
    <location>
        <begin position="252"/>
        <end position="263"/>
    </location>
</feature>
<feature type="compositionally biased region" description="Basic residues" evidence="10">
    <location>
        <begin position="747"/>
        <end position="758"/>
    </location>
</feature>
<dbReference type="GO" id="GO:0005634">
    <property type="term" value="C:nucleus"/>
    <property type="evidence" value="ECO:0007669"/>
    <property type="project" value="UniProtKB-SubCell"/>
</dbReference>
<proteinExistence type="predicted"/>
<dbReference type="EMBL" id="ML977165">
    <property type="protein sequence ID" value="KAF1984876.1"/>
    <property type="molecule type" value="Genomic_DNA"/>
</dbReference>
<feature type="compositionally biased region" description="Low complexity" evidence="10">
    <location>
        <begin position="728"/>
        <end position="738"/>
    </location>
</feature>
<evidence type="ECO:0000313" key="13">
    <source>
        <dbReference type="EMBL" id="KAF1984876.1"/>
    </source>
</evidence>
<dbReference type="SUPFAM" id="SSF54928">
    <property type="entry name" value="RNA-binding domain, RBD"/>
    <property type="match status" value="1"/>
</dbReference>
<sequence>MSRIQQDQFIDDEEEEFCPLCVEELDLSDKHFRPCPCGYQICQFCFNNIKTTLSGLCPACRRPYDEAVEWKPITQEEMDQYKTRLADKNARKNAARQKELQKREADSLSRRHLAGLRVVQKNLVYVTGLQPTLREDKLLDALRGEDYFGQYGPIVKVAVSKARANTDSVGVYVTYVNKEDAARCIAVVDGSQNGDKTLRQALQASRFGPPPLTRCRAQYGTTKYCSAYLRNETCNNRQCMFLHEPGEENESFTRQDLSSYNAKATQQPSQARSTSTPQPQPPAQSQAPVAAAPENATTPFRGGENSPEPTDANGPALPSHASWAARNQHSQGPSRAGSVSTDSPAIAEAVLSEAKTPKEASVSEKEPSQPPTASPSTSTSPVQQQHSQQQRRCPEFDSLLQRAFSPDVNWTPPLDVAPNGVTEQQFELIKNYPPLFDPAGGEKRRLRREAEAEERRRMESEVQVQPPTQISSSVEIEDNPEGGSLQLGGEPEERQEGGASQHQHAIQPPSQHGFSGNIGLGQNFGIGEDLSTFGLNGRGGLTQQHQHQQQQLLLQQFRSGNTQSPGPQNAFQNQSVHASQSGHGRHQSRYNFANDASSASNSLKPVANARLMNQQAAMMPQITTNHFPSGHQHQSVFPTSAVQHPPPGLKTTGTPPVTGGGMFGQGHGFATAGPGYGANVTGRSPNANEEMMQNLFNNRGRADGSKRELLLSLYNPQHSQTSTPAPAPGLFPFGAQPGSYHDSGTSKQKKKGKKHRHANTSSSGGGGLVDVTDPSILQARLHQGGGIPGQGLYAGQGQGAFQSAYPGNYGGRW</sequence>
<keyword evidence="4" id="KW-0862">Zinc</keyword>
<dbReference type="GO" id="GO:0008270">
    <property type="term" value="F:zinc ion binding"/>
    <property type="evidence" value="ECO:0007669"/>
    <property type="project" value="UniProtKB-KW"/>
</dbReference>
<dbReference type="Gene3D" id="3.30.70.330">
    <property type="match status" value="1"/>
</dbReference>
<dbReference type="GO" id="GO:0016567">
    <property type="term" value="P:protein ubiquitination"/>
    <property type="evidence" value="ECO:0007669"/>
    <property type="project" value="TreeGrafter"/>
</dbReference>
<evidence type="ECO:0000256" key="2">
    <source>
        <dbReference type="ARBA" id="ARBA00022723"/>
    </source>
</evidence>
<evidence type="ECO:0000256" key="4">
    <source>
        <dbReference type="ARBA" id="ARBA00022833"/>
    </source>
</evidence>
<dbReference type="InterPro" id="IPR012677">
    <property type="entry name" value="Nucleotide-bd_a/b_plait_sf"/>
</dbReference>
<evidence type="ECO:0000256" key="5">
    <source>
        <dbReference type="ARBA" id="ARBA00022884"/>
    </source>
</evidence>
<dbReference type="SMART" id="SM00361">
    <property type="entry name" value="RRM_1"/>
    <property type="match status" value="1"/>
</dbReference>
<evidence type="ECO:0000313" key="14">
    <source>
        <dbReference type="Proteomes" id="UP000800041"/>
    </source>
</evidence>
<feature type="domain" description="RRM" evidence="12">
    <location>
        <begin position="122"/>
        <end position="205"/>
    </location>
</feature>
<dbReference type="InterPro" id="IPR000504">
    <property type="entry name" value="RRM_dom"/>
</dbReference>
<feature type="compositionally biased region" description="Polar residues" evidence="10">
    <location>
        <begin position="325"/>
        <end position="343"/>
    </location>
</feature>
<feature type="region of interest" description="Disordered" evidence="10">
    <location>
        <begin position="559"/>
        <end position="589"/>
    </location>
</feature>
<dbReference type="Pfam" id="PF14570">
    <property type="entry name" value="zf-RING_4"/>
    <property type="match status" value="1"/>
</dbReference>
<evidence type="ECO:0000256" key="9">
    <source>
        <dbReference type="PROSITE-ProRule" id="PRU00176"/>
    </source>
</evidence>
<name>A0A6G1GV96_9PEZI</name>
<keyword evidence="6" id="KW-0175">Coiled coil</keyword>
<dbReference type="InterPro" id="IPR001841">
    <property type="entry name" value="Znf_RING"/>
</dbReference>
<organism evidence="13 14">
    <name type="scientific">Aulographum hederae CBS 113979</name>
    <dbReference type="NCBI Taxonomy" id="1176131"/>
    <lineage>
        <taxon>Eukaryota</taxon>
        <taxon>Fungi</taxon>
        <taxon>Dikarya</taxon>
        <taxon>Ascomycota</taxon>
        <taxon>Pezizomycotina</taxon>
        <taxon>Dothideomycetes</taxon>
        <taxon>Pleosporomycetidae</taxon>
        <taxon>Aulographales</taxon>
        <taxon>Aulographaceae</taxon>
    </lineage>
</organism>
<evidence type="ECO:0000259" key="12">
    <source>
        <dbReference type="PROSITE" id="PS50102"/>
    </source>
</evidence>
<keyword evidence="2" id="KW-0479">Metal-binding</keyword>
<dbReference type="InterPro" id="IPR034261">
    <property type="entry name" value="CNOT4_RRM"/>
</dbReference>
<feature type="compositionally biased region" description="Low complexity" evidence="10">
    <location>
        <begin position="374"/>
        <end position="390"/>
    </location>
</feature>
<dbReference type="CDD" id="cd12438">
    <property type="entry name" value="RRM_CNOT4"/>
    <property type="match status" value="1"/>
</dbReference>
<evidence type="ECO:0000256" key="10">
    <source>
        <dbReference type="SAM" id="MobiDB-lite"/>
    </source>
</evidence>
<reference evidence="13" key="1">
    <citation type="journal article" date="2020" name="Stud. Mycol.">
        <title>101 Dothideomycetes genomes: a test case for predicting lifestyles and emergence of pathogens.</title>
        <authorList>
            <person name="Haridas S."/>
            <person name="Albert R."/>
            <person name="Binder M."/>
            <person name="Bloem J."/>
            <person name="Labutti K."/>
            <person name="Salamov A."/>
            <person name="Andreopoulos B."/>
            <person name="Baker S."/>
            <person name="Barry K."/>
            <person name="Bills G."/>
            <person name="Bluhm B."/>
            <person name="Cannon C."/>
            <person name="Castanera R."/>
            <person name="Culley D."/>
            <person name="Daum C."/>
            <person name="Ezra D."/>
            <person name="Gonzalez J."/>
            <person name="Henrissat B."/>
            <person name="Kuo A."/>
            <person name="Liang C."/>
            <person name="Lipzen A."/>
            <person name="Lutzoni F."/>
            <person name="Magnuson J."/>
            <person name="Mondo S."/>
            <person name="Nolan M."/>
            <person name="Ohm R."/>
            <person name="Pangilinan J."/>
            <person name="Park H.-J."/>
            <person name="Ramirez L."/>
            <person name="Alfaro M."/>
            <person name="Sun H."/>
            <person name="Tritt A."/>
            <person name="Yoshinaga Y."/>
            <person name="Zwiers L.-H."/>
            <person name="Turgeon B."/>
            <person name="Goodwin S."/>
            <person name="Spatafora J."/>
            <person name="Crous P."/>
            <person name="Grigoriev I."/>
        </authorList>
    </citation>
    <scope>NUCLEOTIDE SEQUENCE</scope>
    <source>
        <strain evidence="13">CBS 113979</strain>
    </source>
</reference>
<dbReference type="PANTHER" id="PTHR12603:SF0">
    <property type="entry name" value="CCR4-NOT TRANSCRIPTION COMPLEX SUBUNIT 4"/>
    <property type="match status" value="1"/>
</dbReference>
<evidence type="ECO:0008006" key="15">
    <source>
        <dbReference type="Google" id="ProtNLM"/>
    </source>
</evidence>
<feature type="compositionally biased region" description="Low complexity" evidence="10">
    <location>
        <begin position="264"/>
        <end position="293"/>
    </location>
</feature>
<feature type="compositionally biased region" description="Basic and acidic residues" evidence="10">
    <location>
        <begin position="355"/>
        <end position="367"/>
    </location>
</feature>
<keyword evidence="5 9" id="KW-0694">RNA-binding</keyword>
<dbReference type="GO" id="GO:0030014">
    <property type="term" value="C:CCR4-NOT complex"/>
    <property type="evidence" value="ECO:0007669"/>
    <property type="project" value="InterPro"/>
</dbReference>
<dbReference type="GO" id="GO:0004842">
    <property type="term" value="F:ubiquitin-protein transferase activity"/>
    <property type="evidence" value="ECO:0007669"/>
    <property type="project" value="InterPro"/>
</dbReference>
<dbReference type="FunFam" id="3.30.40.10:FF:000006">
    <property type="entry name" value="CCR4-NOT transcription complex subunit 4"/>
    <property type="match status" value="1"/>
</dbReference>
<feature type="region of interest" description="Disordered" evidence="10">
    <location>
        <begin position="717"/>
        <end position="771"/>
    </location>
</feature>
<dbReference type="OrthoDB" id="1923159at2759"/>
<feature type="region of interest" description="Disordered" evidence="10">
    <location>
        <begin position="432"/>
        <end position="520"/>
    </location>
</feature>
<dbReference type="Proteomes" id="UP000800041">
    <property type="component" value="Unassembled WGS sequence"/>
</dbReference>
<dbReference type="InterPro" id="IPR035979">
    <property type="entry name" value="RBD_domain_sf"/>
</dbReference>
<dbReference type="CDD" id="cd16618">
    <property type="entry name" value="mRING-HC-C4C4_CNOT4"/>
    <property type="match status" value="1"/>
</dbReference>
<feature type="region of interest" description="Disordered" evidence="10">
    <location>
        <begin position="87"/>
        <end position="106"/>
    </location>
</feature>
<dbReference type="Gene3D" id="3.30.40.10">
    <property type="entry name" value="Zinc/RING finger domain, C3HC4 (zinc finger)"/>
    <property type="match status" value="1"/>
</dbReference>
<comment type="subcellular location">
    <subcellularLocation>
        <location evidence="1">Nucleus</location>
    </subcellularLocation>
</comment>
<evidence type="ECO:0000256" key="1">
    <source>
        <dbReference type="ARBA" id="ARBA00004123"/>
    </source>
</evidence>
<keyword evidence="7" id="KW-0539">Nucleus</keyword>
<evidence type="ECO:0000256" key="6">
    <source>
        <dbReference type="ARBA" id="ARBA00023054"/>
    </source>
</evidence>
<protein>
    <recommendedName>
        <fullName evidence="15">RING-type domain-containing protein</fullName>
    </recommendedName>
</protein>
<dbReference type="InterPro" id="IPR039515">
    <property type="entry name" value="NOT4_mRING-HC-C4C4"/>
</dbReference>
<dbReference type="AlphaFoldDB" id="A0A6G1GV96"/>
<dbReference type="PROSITE" id="PS50089">
    <property type="entry name" value="ZF_RING_2"/>
    <property type="match status" value="1"/>
</dbReference>
<keyword evidence="14" id="KW-1185">Reference proteome</keyword>
<dbReference type="SUPFAM" id="SSF57850">
    <property type="entry name" value="RING/U-box"/>
    <property type="match status" value="1"/>
</dbReference>
<keyword evidence="3 8" id="KW-0863">Zinc-finger</keyword>
<dbReference type="Pfam" id="PF00076">
    <property type="entry name" value="RRM_1"/>
    <property type="match status" value="1"/>
</dbReference>
<feature type="compositionally biased region" description="Basic and acidic residues" evidence="10">
    <location>
        <begin position="440"/>
        <end position="460"/>
    </location>
</feature>
<dbReference type="GO" id="GO:0003723">
    <property type="term" value="F:RNA binding"/>
    <property type="evidence" value="ECO:0007669"/>
    <property type="project" value="UniProtKB-UniRule"/>
</dbReference>
<dbReference type="PANTHER" id="PTHR12603">
    <property type="entry name" value="CCR4-NOT TRANSCRIPTION COMPLEX RELATED"/>
    <property type="match status" value="1"/>
</dbReference>
<feature type="compositionally biased region" description="Polar residues" evidence="10">
    <location>
        <begin position="559"/>
        <end position="582"/>
    </location>
</feature>
<dbReference type="PROSITE" id="PS50102">
    <property type="entry name" value="RRM"/>
    <property type="match status" value="1"/>
</dbReference>
<feature type="compositionally biased region" description="Polar residues" evidence="10">
    <location>
        <begin position="498"/>
        <end position="514"/>
    </location>
</feature>
<feature type="domain" description="RING-type" evidence="11">
    <location>
        <begin position="18"/>
        <end position="61"/>
    </location>
</feature>
<dbReference type="InterPro" id="IPR039780">
    <property type="entry name" value="Mot2"/>
</dbReference>
<dbReference type="InterPro" id="IPR003954">
    <property type="entry name" value="RRM_euk-type"/>
</dbReference>
<gene>
    <name evidence="13" type="ORF">K402DRAFT_413592</name>
</gene>
<feature type="compositionally biased region" description="Polar residues" evidence="10">
    <location>
        <begin position="462"/>
        <end position="474"/>
    </location>
</feature>
<accession>A0A6G1GV96</accession>